<organism evidence="5 6">
    <name type="scientific">Paralimibaculum aggregatum</name>
    <dbReference type="NCBI Taxonomy" id="3036245"/>
    <lineage>
        <taxon>Bacteria</taxon>
        <taxon>Pseudomonadati</taxon>
        <taxon>Pseudomonadota</taxon>
        <taxon>Alphaproteobacteria</taxon>
        <taxon>Rhodobacterales</taxon>
        <taxon>Paracoccaceae</taxon>
        <taxon>Paralimibaculum</taxon>
    </lineage>
</organism>
<reference evidence="5 6" key="1">
    <citation type="submission" date="2023-04" db="EMBL/GenBank/DDBJ databases">
        <title>Marinoamorphus aggregata gen. nov., sp. Nov., isolate from tissue of brittle star Ophioplocus japonicus.</title>
        <authorList>
            <person name="Kawano K."/>
            <person name="Sawayama S."/>
            <person name="Nakagawa S."/>
        </authorList>
    </citation>
    <scope>NUCLEOTIDE SEQUENCE [LARGE SCALE GENOMIC DNA]</scope>
    <source>
        <strain evidence="5 6">NKW23</strain>
    </source>
</reference>
<dbReference type="SUPFAM" id="SSF52540">
    <property type="entry name" value="P-loop containing nucleoside triphosphate hydrolases"/>
    <property type="match status" value="1"/>
</dbReference>
<evidence type="ECO:0000256" key="3">
    <source>
        <dbReference type="ARBA" id="ARBA00022840"/>
    </source>
</evidence>
<dbReference type="PANTHER" id="PTHR24220:SF689">
    <property type="entry name" value="LIPOPROTEIN-RELEASING SYSTEM ATP-BINDING PROTEIN LOLD"/>
    <property type="match status" value="1"/>
</dbReference>
<gene>
    <name evidence="5" type="ORF">LNKW23_45550</name>
</gene>
<evidence type="ECO:0000259" key="4">
    <source>
        <dbReference type="PROSITE" id="PS50893"/>
    </source>
</evidence>
<dbReference type="RefSeq" id="WP_285674635.1">
    <property type="nucleotide sequence ID" value="NZ_BSYI01000060.1"/>
</dbReference>
<name>A0ABQ6LTC8_9RHOB</name>
<comment type="similarity">
    <text evidence="1">Belongs to the ABC transporter superfamily.</text>
</comment>
<evidence type="ECO:0000256" key="1">
    <source>
        <dbReference type="ARBA" id="ARBA00005417"/>
    </source>
</evidence>
<keyword evidence="3 5" id="KW-0067">ATP-binding</keyword>
<evidence type="ECO:0000313" key="5">
    <source>
        <dbReference type="EMBL" id="GMG85335.1"/>
    </source>
</evidence>
<dbReference type="Pfam" id="PF00005">
    <property type="entry name" value="ABC_tran"/>
    <property type="match status" value="1"/>
</dbReference>
<keyword evidence="2" id="KW-0547">Nucleotide-binding</keyword>
<dbReference type="SMART" id="SM00382">
    <property type="entry name" value="AAA"/>
    <property type="match status" value="1"/>
</dbReference>
<feature type="domain" description="ABC transporter" evidence="4">
    <location>
        <begin position="8"/>
        <end position="242"/>
    </location>
</feature>
<evidence type="ECO:0000256" key="2">
    <source>
        <dbReference type="ARBA" id="ARBA00022741"/>
    </source>
</evidence>
<dbReference type="InterPro" id="IPR027417">
    <property type="entry name" value="P-loop_NTPase"/>
</dbReference>
<evidence type="ECO:0000313" key="6">
    <source>
        <dbReference type="Proteomes" id="UP001239909"/>
    </source>
</evidence>
<proteinExistence type="inferred from homology"/>
<dbReference type="InterPro" id="IPR003593">
    <property type="entry name" value="AAA+_ATPase"/>
</dbReference>
<dbReference type="Proteomes" id="UP001239909">
    <property type="component" value="Unassembled WGS sequence"/>
</dbReference>
<comment type="caution">
    <text evidence="5">The sequence shown here is derived from an EMBL/GenBank/DDBJ whole genome shotgun (WGS) entry which is preliminary data.</text>
</comment>
<dbReference type="PROSITE" id="PS50893">
    <property type="entry name" value="ABC_TRANSPORTER_2"/>
    <property type="match status" value="1"/>
</dbReference>
<dbReference type="InterPro" id="IPR003439">
    <property type="entry name" value="ABC_transporter-like_ATP-bd"/>
</dbReference>
<accession>A0ABQ6LTC8</accession>
<sequence>MSTPVPVLEVEGLAFSRGPGAEDFRLSLPALRLARGGFLALAGESGSGKSTLLDLLGLIERPGRVARFRLCGRDLAPALAAGDLEAVAAPRRSLLGYILQSGGLLPFLTVADNIAITRPADRPAPFAVGDLAARLGLEGLLRRKPEAISIGQRQRVAIARAIMGDPAVILADEPTAALDPPTARATLRLLCALAAERGTAVVMASHSWALIREFSLPVLTARMAPEADGGGVVFAPGSAEGLAA</sequence>
<protein>
    <submittedName>
        <fullName evidence="5">ATP-binding cassette domain-containing protein</fullName>
    </submittedName>
</protein>
<dbReference type="Gene3D" id="3.40.50.300">
    <property type="entry name" value="P-loop containing nucleotide triphosphate hydrolases"/>
    <property type="match status" value="1"/>
</dbReference>
<dbReference type="EMBL" id="BSYI01000060">
    <property type="protein sequence ID" value="GMG85335.1"/>
    <property type="molecule type" value="Genomic_DNA"/>
</dbReference>
<keyword evidence="6" id="KW-1185">Reference proteome</keyword>
<dbReference type="InterPro" id="IPR015854">
    <property type="entry name" value="ABC_transpr_LolD-like"/>
</dbReference>
<dbReference type="PANTHER" id="PTHR24220">
    <property type="entry name" value="IMPORT ATP-BINDING PROTEIN"/>
    <property type="match status" value="1"/>
</dbReference>
<dbReference type="GO" id="GO:0005524">
    <property type="term" value="F:ATP binding"/>
    <property type="evidence" value="ECO:0007669"/>
    <property type="project" value="UniProtKB-KW"/>
</dbReference>